<dbReference type="Pfam" id="PF07859">
    <property type="entry name" value="Abhydrolase_3"/>
    <property type="match status" value="1"/>
</dbReference>
<dbReference type="OrthoDB" id="19653at2759"/>
<evidence type="ECO:0000256" key="1">
    <source>
        <dbReference type="ARBA" id="ARBA00022801"/>
    </source>
</evidence>
<feature type="domain" description="BD-FAE-like" evidence="4">
    <location>
        <begin position="50"/>
        <end position="166"/>
    </location>
</feature>
<dbReference type="Gene3D" id="3.40.50.1820">
    <property type="entry name" value="alpha/beta hydrolase"/>
    <property type="match status" value="2"/>
</dbReference>
<gene>
    <name evidence="5" type="ORF">D9757_001182</name>
</gene>
<dbReference type="SUPFAM" id="SSF53474">
    <property type="entry name" value="alpha/beta-Hydrolases"/>
    <property type="match status" value="2"/>
</dbReference>
<proteinExistence type="predicted"/>
<dbReference type="GO" id="GO:0008236">
    <property type="term" value="F:serine-type peptidase activity"/>
    <property type="evidence" value="ECO:0007669"/>
    <property type="project" value="InterPro"/>
</dbReference>
<organism evidence="5 6">
    <name type="scientific">Collybiopsis confluens</name>
    <dbReference type="NCBI Taxonomy" id="2823264"/>
    <lineage>
        <taxon>Eukaryota</taxon>
        <taxon>Fungi</taxon>
        <taxon>Dikarya</taxon>
        <taxon>Basidiomycota</taxon>
        <taxon>Agaricomycotina</taxon>
        <taxon>Agaricomycetes</taxon>
        <taxon>Agaricomycetidae</taxon>
        <taxon>Agaricales</taxon>
        <taxon>Marasmiineae</taxon>
        <taxon>Omphalotaceae</taxon>
        <taxon>Collybiopsis</taxon>
    </lineage>
</organism>
<dbReference type="EMBL" id="JAACJN010000003">
    <property type="protein sequence ID" value="KAF5393050.1"/>
    <property type="molecule type" value="Genomic_DNA"/>
</dbReference>
<dbReference type="InterPro" id="IPR049492">
    <property type="entry name" value="BD-FAE-like_dom"/>
</dbReference>
<dbReference type="PANTHER" id="PTHR48081">
    <property type="entry name" value="AB HYDROLASE SUPERFAMILY PROTEIN C4A8.06C"/>
    <property type="match status" value="1"/>
</dbReference>
<dbReference type="PANTHER" id="PTHR48081:SF3">
    <property type="entry name" value="ALPHA_BETA HYDROLASE FOLD-3 DOMAIN-CONTAINING PROTEIN"/>
    <property type="match status" value="1"/>
</dbReference>
<evidence type="ECO:0000259" key="4">
    <source>
        <dbReference type="Pfam" id="PF20434"/>
    </source>
</evidence>
<keyword evidence="1" id="KW-0378">Hydrolase</keyword>
<evidence type="ECO:0000259" key="2">
    <source>
        <dbReference type="Pfam" id="PF00326"/>
    </source>
</evidence>
<dbReference type="Pfam" id="PF00326">
    <property type="entry name" value="Peptidase_S9"/>
    <property type="match status" value="2"/>
</dbReference>
<evidence type="ECO:0000313" key="6">
    <source>
        <dbReference type="Proteomes" id="UP000518752"/>
    </source>
</evidence>
<reference evidence="5 6" key="1">
    <citation type="journal article" date="2020" name="ISME J.">
        <title>Uncovering the hidden diversity of litter-decomposition mechanisms in mushroom-forming fungi.</title>
        <authorList>
            <person name="Floudas D."/>
            <person name="Bentzer J."/>
            <person name="Ahren D."/>
            <person name="Johansson T."/>
            <person name="Persson P."/>
            <person name="Tunlid A."/>
        </authorList>
    </citation>
    <scope>NUCLEOTIDE SEQUENCE [LARGE SCALE GENOMIC DNA]</scope>
    <source>
        <strain evidence="5 6">CBS 406.79</strain>
    </source>
</reference>
<feature type="domain" description="Peptidase S9 prolyl oligopeptidase catalytic" evidence="2">
    <location>
        <begin position="278"/>
        <end position="363"/>
    </location>
</feature>
<evidence type="ECO:0008006" key="7">
    <source>
        <dbReference type="Google" id="ProtNLM"/>
    </source>
</evidence>
<evidence type="ECO:0000313" key="5">
    <source>
        <dbReference type="EMBL" id="KAF5393050.1"/>
    </source>
</evidence>
<accession>A0A8H5MFZ3</accession>
<feature type="domain" description="Peptidase S9 prolyl oligopeptidase catalytic" evidence="2">
    <location>
        <begin position="679"/>
        <end position="732"/>
    </location>
</feature>
<evidence type="ECO:0000259" key="3">
    <source>
        <dbReference type="Pfam" id="PF07859"/>
    </source>
</evidence>
<dbReference type="InterPro" id="IPR029058">
    <property type="entry name" value="AB_hydrolase_fold"/>
</dbReference>
<dbReference type="Proteomes" id="UP000518752">
    <property type="component" value="Unassembled WGS sequence"/>
</dbReference>
<dbReference type="Pfam" id="PF20434">
    <property type="entry name" value="BD-FAE"/>
    <property type="match status" value="1"/>
</dbReference>
<dbReference type="InterPro" id="IPR013094">
    <property type="entry name" value="AB_hydrolase_3"/>
</dbReference>
<sequence>MLKSTYETTSMPFNSSAPLTLTYKTVKNVPLQLDVYPPSSPSAGSTVASSGGVPCVLWWHGGGLTFANRSNFFPKWLQTRVNDDGIAFISADYRLIPTGSVTAHEVIEDVKDAFAFLRGNSFSSALDALAAEGRLPFPKFRVDPRGIATAGSSAGGTCAYFAAMHVDPKPAAILSLFATGGDCLNPHYFVPKTSPFMSGRPLLDPTQSQAYLYPLSPSVSSDIVADSPLAPANPRAPLALLYLQLGTYLDYYTGQHEPSLSQALREAYSATHYPDFEAKRQKLRSLIPVKHLSIFPQFGVDSSWPPTLLIHGSDDTAVPVAESENMYQTLQKAGVLSQITIVQGQDHFFDQNPEVEKLHKEVLDDAAGFLKRRLRNAMAATAPRDIVPVTMTYKTVDSRVPIKMDVYPPAQTGKRSRSPSDSSAEVGALLWFHARSSTVGTDFLPKWLQRRVGHLGIAFVSVDYRLPSTGTVTVTAHDIIEDIRDAFAFLRGTGFNSALEYMAVQGLMPYEKFRIDPQGIAVAGSSVGGTAAYLAAMHVDPKPVALLNIFAMGGDYLTPRYYSPSSGSETSKTVIDPHRMPPALLALQLGNYLDYYTGQHEPSLSAALRAAAAEGNSSDPDTKSKSKLQTLLASGLRTISEVAKPNKGPQSDVSNPLRSVIPPNHLGLFPQFNIDAASWPPTLLIHGSKDTFVPVSESEKMYGLLQEAGVLSRMTIVEGEDHFFDLTLGRTGGGSPQAAGEKERKFEKVFDDAAGFLNRRISLARETGRRRSRSRSQSCRRS</sequence>
<dbReference type="InterPro" id="IPR001375">
    <property type="entry name" value="Peptidase_S9_cat"/>
</dbReference>
<feature type="domain" description="Alpha/beta hydrolase fold-3" evidence="3">
    <location>
        <begin position="446"/>
        <end position="544"/>
    </location>
</feature>
<dbReference type="AlphaFoldDB" id="A0A8H5MFZ3"/>
<comment type="caution">
    <text evidence="5">The sequence shown here is derived from an EMBL/GenBank/DDBJ whole genome shotgun (WGS) entry which is preliminary data.</text>
</comment>
<name>A0A8H5MFZ3_9AGAR</name>
<dbReference type="InterPro" id="IPR050300">
    <property type="entry name" value="GDXG_lipolytic_enzyme"/>
</dbReference>
<protein>
    <recommendedName>
        <fullName evidence="7">Alpha/beta-hydrolase</fullName>
    </recommendedName>
</protein>
<dbReference type="GO" id="GO:0006508">
    <property type="term" value="P:proteolysis"/>
    <property type="evidence" value="ECO:0007669"/>
    <property type="project" value="InterPro"/>
</dbReference>
<keyword evidence="6" id="KW-1185">Reference proteome</keyword>